<keyword evidence="1" id="KW-1133">Transmembrane helix</keyword>
<dbReference type="EMBL" id="WOCA01000009">
    <property type="protein sequence ID" value="MUK89137.1"/>
    <property type="molecule type" value="Genomic_DNA"/>
</dbReference>
<keyword evidence="1" id="KW-0812">Transmembrane</keyword>
<organism evidence="2 3">
    <name type="scientific">Ornithinibacillus caprae</name>
    <dbReference type="NCBI Taxonomy" id="2678566"/>
    <lineage>
        <taxon>Bacteria</taxon>
        <taxon>Bacillati</taxon>
        <taxon>Bacillota</taxon>
        <taxon>Bacilli</taxon>
        <taxon>Bacillales</taxon>
        <taxon>Bacillaceae</taxon>
        <taxon>Ornithinibacillus</taxon>
    </lineage>
</organism>
<comment type="caution">
    <text evidence="2">The sequence shown here is derived from an EMBL/GenBank/DDBJ whole genome shotgun (WGS) entry which is preliminary data.</text>
</comment>
<name>A0A6N8FMA9_9BACI</name>
<feature type="transmembrane region" description="Helical" evidence="1">
    <location>
        <begin position="22"/>
        <end position="48"/>
    </location>
</feature>
<keyword evidence="3" id="KW-1185">Reference proteome</keyword>
<dbReference type="Proteomes" id="UP000469125">
    <property type="component" value="Unassembled WGS sequence"/>
</dbReference>
<evidence type="ECO:0000313" key="3">
    <source>
        <dbReference type="Proteomes" id="UP000469125"/>
    </source>
</evidence>
<evidence type="ECO:0000313" key="2">
    <source>
        <dbReference type="EMBL" id="MUK89137.1"/>
    </source>
</evidence>
<dbReference type="RefSeq" id="WP_155669114.1">
    <property type="nucleotide sequence ID" value="NZ_WOCA01000009.1"/>
</dbReference>
<sequence>MNELLIVEPQCNGFWRCITPDAWLTSFGTLVGALIGASLGSLGSYLFFKARLKEEEKQVKGGFYKEFKRVSRLLDLTIERMEIVYKNWGTEYRLNWKSIDTALLGRVREDINNIPKSIIPMQCFDNLEIIEHELGGMEGIIELFVDLTEPRIGISSELKDQFYESLVIVKKNYKELKEINSSTS</sequence>
<reference evidence="2 3" key="1">
    <citation type="submission" date="2019-11" db="EMBL/GenBank/DDBJ databases">
        <authorList>
            <person name="Li X."/>
        </authorList>
    </citation>
    <scope>NUCLEOTIDE SEQUENCE [LARGE SCALE GENOMIC DNA]</scope>
    <source>
        <strain evidence="2 3">L9</strain>
    </source>
</reference>
<gene>
    <name evidence="2" type="ORF">GMD78_12210</name>
</gene>
<keyword evidence="1" id="KW-0472">Membrane</keyword>
<dbReference type="AlphaFoldDB" id="A0A6N8FMA9"/>
<accession>A0A6N8FMA9</accession>
<evidence type="ECO:0000256" key="1">
    <source>
        <dbReference type="SAM" id="Phobius"/>
    </source>
</evidence>
<protein>
    <submittedName>
        <fullName evidence="2">Uncharacterized protein</fullName>
    </submittedName>
</protein>
<proteinExistence type="predicted"/>